<evidence type="ECO:0000313" key="3">
    <source>
        <dbReference type="EMBL" id="CAL4983687.1"/>
    </source>
</evidence>
<dbReference type="Gene3D" id="1.20.1280.50">
    <property type="match status" value="1"/>
</dbReference>
<dbReference type="AlphaFoldDB" id="A0ABC9AU53"/>
<evidence type="ECO:0000313" key="4">
    <source>
        <dbReference type="Proteomes" id="UP001497457"/>
    </source>
</evidence>
<accession>A0ABC9AU53</accession>
<protein>
    <recommendedName>
        <fullName evidence="2">KIB1-4 beta-propeller domain-containing protein</fullName>
    </recommendedName>
</protein>
<reference evidence="3" key="1">
    <citation type="submission" date="2024-10" db="EMBL/GenBank/DDBJ databases">
        <authorList>
            <person name="Ryan C."/>
        </authorList>
    </citation>
    <scope>NUCLEOTIDE SEQUENCE [LARGE SCALE GENOMIC DNA]</scope>
</reference>
<keyword evidence="4" id="KW-1185">Reference proteome</keyword>
<dbReference type="InterPro" id="IPR036047">
    <property type="entry name" value="F-box-like_dom_sf"/>
</dbReference>
<organism evidence="3 4">
    <name type="scientific">Urochloa decumbens</name>
    <dbReference type="NCBI Taxonomy" id="240449"/>
    <lineage>
        <taxon>Eukaryota</taxon>
        <taxon>Viridiplantae</taxon>
        <taxon>Streptophyta</taxon>
        <taxon>Embryophyta</taxon>
        <taxon>Tracheophyta</taxon>
        <taxon>Spermatophyta</taxon>
        <taxon>Magnoliopsida</taxon>
        <taxon>Liliopsida</taxon>
        <taxon>Poales</taxon>
        <taxon>Poaceae</taxon>
        <taxon>PACMAD clade</taxon>
        <taxon>Panicoideae</taxon>
        <taxon>Panicodae</taxon>
        <taxon>Paniceae</taxon>
        <taxon>Melinidinae</taxon>
        <taxon>Urochloa</taxon>
    </lineage>
</organism>
<sequence>MGSSEQRRSSTTTADFIGDDTAAGVFDEKTTQEGPTPGACREPPPASPLWAAILADILGVVLRFLPCLTDRAAVRSVCRHWRAAARGPTLPPPLPLLVISGAGFRFSSFTAGGALMAMAAWPFRMPQEVAEDRAHCVGSIEGWLLVARPTTSSQSCEDEDAGNKRFLMNAFSRDSIRLPGLRTPYYSTSGEATWISDDRDNGMSRSLEHVVISAPPDSGTKCIVAGFSYRRTMPGLAEWRYLPGLTLWQSGMKEWYVYQCDSIDWLSDLVFCQGKLYMLHRTNPWLFAVTLGEDEHGVC</sequence>
<dbReference type="SUPFAM" id="SSF81383">
    <property type="entry name" value="F-box domain"/>
    <property type="match status" value="1"/>
</dbReference>
<dbReference type="PANTHER" id="PTHR33110:SF123">
    <property type="entry name" value="DUF295 DOMAIN-CONTAINING PROTEIN"/>
    <property type="match status" value="1"/>
</dbReference>
<evidence type="ECO:0000259" key="2">
    <source>
        <dbReference type="Pfam" id="PF03478"/>
    </source>
</evidence>
<name>A0ABC9AU53_9POAL</name>
<proteinExistence type="predicted"/>
<dbReference type="PANTHER" id="PTHR33110">
    <property type="entry name" value="F-BOX/KELCH-REPEAT PROTEIN-RELATED"/>
    <property type="match status" value="1"/>
</dbReference>
<evidence type="ECO:0000256" key="1">
    <source>
        <dbReference type="SAM" id="MobiDB-lite"/>
    </source>
</evidence>
<dbReference type="Proteomes" id="UP001497457">
    <property type="component" value="Chromosome 22rd"/>
</dbReference>
<feature type="domain" description="KIB1-4 beta-propeller" evidence="2">
    <location>
        <begin position="123"/>
        <end position="294"/>
    </location>
</feature>
<gene>
    <name evidence="3" type="ORF">URODEC1_LOCUS57164</name>
</gene>
<dbReference type="Pfam" id="PF03478">
    <property type="entry name" value="Beta-prop_KIB1-4"/>
    <property type="match status" value="1"/>
</dbReference>
<dbReference type="InterPro" id="IPR005174">
    <property type="entry name" value="KIB1-4_b-propeller"/>
</dbReference>
<dbReference type="EMBL" id="OZ075132">
    <property type="protein sequence ID" value="CAL4983687.1"/>
    <property type="molecule type" value="Genomic_DNA"/>
</dbReference>
<feature type="region of interest" description="Disordered" evidence="1">
    <location>
        <begin position="1"/>
        <end position="43"/>
    </location>
</feature>